<name>A0A8J3IAQ1_9CHLR</name>
<reference evidence="2" key="1">
    <citation type="submission" date="2020-10" db="EMBL/GenBank/DDBJ databases">
        <title>Taxonomic study of unclassified bacteria belonging to the class Ktedonobacteria.</title>
        <authorList>
            <person name="Yabe S."/>
            <person name="Wang C.M."/>
            <person name="Zheng Y."/>
            <person name="Sakai Y."/>
            <person name="Cavaletti L."/>
            <person name="Monciardini P."/>
            <person name="Donadio S."/>
        </authorList>
    </citation>
    <scope>NUCLEOTIDE SEQUENCE</scope>
    <source>
        <strain evidence="2">SOSP1-1</strain>
    </source>
</reference>
<dbReference type="Pfam" id="PF07784">
    <property type="entry name" value="DUF1622"/>
    <property type="match status" value="1"/>
</dbReference>
<comment type="caution">
    <text evidence="2">The sequence shown here is derived from an EMBL/GenBank/DDBJ whole genome shotgun (WGS) entry which is preliminary data.</text>
</comment>
<keyword evidence="1" id="KW-0472">Membrane</keyword>
<proteinExistence type="predicted"/>
<protein>
    <recommendedName>
        <fullName evidence="4">DUF1622 domain-containing protein</fullName>
    </recommendedName>
</protein>
<keyword evidence="3" id="KW-1185">Reference proteome</keyword>
<dbReference type="RefSeq" id="WP_220197076.1">
    <property type="nucleotide sequence ID" value="NZ_BNJF01000003.1"/>
</dbReference>
<gene>
    <name evidence="2" type="ORF">KSX_60070</name>
</gene>
<dbReference type="EMBL" id="BNJF01000003">
    <property type="protein sequence ID" value="GHO47844.1"/>
    <property type="molecule type" value="Genomic_DNA"/>
</dbReference>
<accession>A0A8J3IAQ1</accession>
<dbReference type="AlphaFoldDB" id="A0A8J3IAQ1"/>
<keyword evidence="1" id="KW-1133">Transmembrane helix</keyword>
<evidence type="ECO:0000313" key="2">
    <source>
        <dbReference type="EMBL" id="GHO47844.1"/>
    </source>
</evidence>
<dbReference type="Proteomes" id="UP000612362">
    <property type="component" value="Unassembled WGS sequence"/>
</dbReference>
<evidence type="ECO:0008006" key="4">
    <source>
        <dbReference type="Google" id="ProtNLM"/>
    </source>
</evidence>
<feature type="transmembrane region" description="Helical" evidence="1">
    <location>
        <begin position="6"/>
        <end position="34"/>
    </location>
</feature>
<keyword evidence="1" id="KW-0812">Transmembrane</keyword>
<evidence type="ECO:0000256" key="1">
    <source>
        <dbReference type="SAM" id="Phobius"/>
    </source>
</evidence>
<evidence type="ECO:0000313" key="3">
    <source>
        <dbReference type="Proteomes" id="UP000612362"/>
    </source>
</evidence>
<organism evidence="2 3">
    <name type="scientific">Ktedonospora formicarum</name>
    <dbReference type="NCBI Taxonomy" id="2778364"/>
    <lineage>
        <taxon>Bacteria</taxon>
        <taxon>Bacillati</taxon>
        <taxon>Chloroflexota</taxon>
        <taxon>Ktedonobacteria</taxon>
        <taxon>Ktedonobacterales</taxon>
        <taxon>Ktedonobacteraceae</taxon>
        <taxon>Ktedonospora</taxon>
    </lineage>
</organism>
<dbReference type="InterPro" id="IPR012427">
    <property type="entry name" value="DUF1622"/>
</dbReference>
<sequence length="112" mass="12875">MLLSPVFNFVFWAALIEFIGALLIVGYIVAALFALLRRRSIRQARLLVTDGVLYALSFKVAGTLLKTIELQSWRQILMFVAILALRTALKYVFQWERAELASERESLIERSR</sequence>